<comment type="caution">
    <text evidence="2">The sequence shown here is derived from an EMBL/GenBank/DDBJ whole genome shotgun (WGS) entry which is preliminary data.</text>
</comment>
<gene>
    <name evidence="1" type="ORF">SUGI_1500510</name>
    <name evidence="2" type="ORF">SUGI_1503700</name>
</gene>
<reference evidence="2" key="1">
    <citation type="submission" date="2022-12" db="EMBL/GenBank/DDBJ databases">
        <title>Chromosome-Level Genome Assembly of Japanese Cedar (Cryptomeriajaponica D. Don).</title>
        <authorList>
            <person name="Fujino T."/>
            <person name="Yamaguchi K."/>
            <person name="Yokoyama T."/>
            <person name="Hamanaka T."/>
            <person name="Harazono Y."/>
            <person name="Kamada H."/>
            <person name="Kobayashi W."/>
            <person name="Ujino-Ihara T."/>
            <person name="Uchiyama K."/>
            <person name="Matsumoto A."/>
            <person name="Izuno A."/>
            <person name="Tsumura Y."/>
            <person name="Toyoda A."/>
            <person name="Shigenobu S."/>
            <person name="Moriguchi Y."/>
            <person name="Ueno S."/>
            <person name="Kasahara M."/>
        </authorList>
    </citation>
    <scope>NUCLEOTIDE SEQUENCE</scope>
</reference>
<organism evidence="2 3">
    <name type="scientific">Cryptomeria japonica</name>
    <name type="common">Japanese cedar</name>
    <name type="synonym">Cupressus japonica</name>
    <dbReference type="NCBI Taxonomy" id="3369"/>
    <lineage>
        <taxon>Eukaryota</taxon>
        <taxon>Viridiplantae</taxon>
        <taxon>Streptophyta</taxon>
        <taxon>Embryophyta</taxon>
        <taxon>Tracheophyta</taxon>
        <taxon>Spermatophyta</taxon>
        <taxon>Pinopsida</taxon>
        <taxon>Pinidae</taxon>
        <taxon>Conifers II</taxon>
        <taxon>Cupressales</taxon>
        <taxon>Cupressaceae</taxon>
        <taxon>Cryptomeria</taxon>
    </lineage>
</organism>
<evidence type="ECO:0000313" key="3">
    <source>
        <dbReference type="Proteomes" id="UP001234787"/>
    </source>
</evidence>
<name>A0AAD3NUI3_CRYJA</name>
<protein>
    <submittedName>
        <fullName evidence="2">Uncharacterized protein</fullName>
    </submittedName>
</protein>
<dbReference type="Proteomes" id="UP001234787">
    <property type="component" value="Unassembled WGS sequence"/>
</dbReference>
<dbReference type="AlphaFoldDB" id="A0AAD3NUI3"/>
<keyword evidence="3" id="KW-1185">Reference proteome</keyword>
<evidence type="ECO:0000313" key="2">
    <source>
        <dbReference type="EMBL" id="GLJ59342.1"/>
    </source>
</evidence>
<accession>A0AAD3NUI3</accession>
<evidence type="ECO:0000313" key="1">
    <source>
        <dbReference type="EMBL" id="GLJ59267.1"/>
    </source>
</evidence>
<dbReference type="EMBL" id="BSEH01000788">
    <property type="protein sequence ID" value="GLJ59267.1"/>
    <property type="molecule type" value="Genomic_DNA"/>
</dbReference>
<sequence length="158" mass="17186">MLRLEYAGYYSPSSFSLPASLIRRDVSQHYSSFSPDELVPPGGSGWRWNRINKDGWLGWRLSSNSGARCLGLGLPSNKKVRPVGPDASTRIDLLRWNLVIDPTSLLTWAGGSETKIYRDLTTGNNLTTGRESLKSILRNAGPGAGGKVMFFSVGSNPG</sequence>
<dbReference type="EMBL" id="BSEH01000842">
    <property type="protein sequence ID" value="GLJ59342.1"/>
    <property type="molecule type" value="Genomic_DNA"/>
</dbReference>
<proteinExistence type="predicted"/>